<dbReference type="Proteomes" id="UP001430848">
    <property type="component" value="Unassembled WGS sequence"/>
</dbReference>
<protein>
    <submittedName>
        <fullName evidence="1">Uncharacterized protein</fullName>
    </submittedName>
</protein>
<gene>
    <name evidence="1" type="ORF">SLS63_005844</name>
</gene>
<reference evidence="1 2" key="1">
    <citation type="submission" date="2024-02" db="EMBL/GenBank/DDBJ databases">
        <title>De novo assembly and annotation of 12 fungi associated with fruit tree decline syndrome in Ontario, Canada.</title>
        <authorList>
            <person name="Sulman M."/>
            <person name="Ellouze W."/>
            <person name="Ilyukhin E."/>
        </authorList>
    </citation>
    <scope>NUCLEOTIDE SEQUENCE [LARGE SCALE GENOMIC DNA]</scope>
    <source>
        <strain evidence="1 2">M169</strain>
    </source>
</reference>
<evidence type="ECO:0000313" key="1">
    <source>
        <dbReference type="EMBL" id="KAK7730274.1"/>
    </source>
</evidence>
<keyword evidence="2" id="KW-1185">Reference proteome</keyword>
<sequence length="549" mass="60231">MAAPSPQGHQLFIIAKLKGQHYRSLAAVHHQCITILDITDLSNVRYCLVNICGIDSKLERELPLHTPLDGWTYMRAYHDDGDDIVLRTKAAFDGLENYSLVELASLAVSKKASVPSLRSLSQNKLFQELLSSDGPPDLTLLDEPMKFFRNFTTDLHRYLIENVDALSKSPAAAEILNKAFAGEEHLDFTPFIRPLTKDQLVALVSTKALRGLKARTANLSGIDSYLEASPTVAAIVEHLKLDSLYLLTHPDRRVEDPSEMAQALAKCSNHPLVSQRLVLGSAFSRSLRRTSSDTWLPATLDAGWWKTFPVMQLLYHGPTEFKGTRAGVQNGPWLSGFFLGDGLLNPVRFVTGLLNVIKGRFKEPRQAGPGRGQLDVPLNIAGASPTLKTFTSSIEVSPIPAEALSCAISEYNSYPKKGPTGSIRGLDPEGWSAVLVHTAPMDLWTLRQVPGAARFRVVLVRSKGRPVPLRRSTIDPHELEVVDLRGFLELAAPEHAGDLEACLSELTAWAQTDDELVGKLTVDEVVTTLQAFVDEADSADLEMDLSSSD</sequence>
<dbReference type="EMBL" id="JAKNSF020000026">
    <property type="protein sequence ID" value="KAK7730274.1"/>
    <property type="molecule type" value="Genomic_DNA"/>
</dbReference>
<proteinExistence type="predicted"/>
<evidence type="ECO:0000313" key="2">
    <source>
        <dbReference type="Proteomes" id="UP001430848"/>
    </source>
</evidence>
<comment type="caution">
    <text evidence="1">The sequence shown here is derived from an EMBL/GenBank/DDBJ whole genome shotgun (WGS) entry which is preliminary data.</text>
</comment>
<organism evidence="1 2">
    <name type="scientific">Diaporthe eres</name>
    <name type="common">Phomopsis oblonga</name>
    <dbReference type="NCBI Taxonomy" id="83184"/>
    <lineage>
        <taxon>Eukaryota</taxon>
        <taxon>Fungi</taxon>
        <taxon>Dikarya</taxon>
        <taxon>Ascomycota</taxon>
        <taxon>Pezizomycotina</taxon>
        <taxon>Sordariomycetes</taxon>
        <taxon>Sordariomycetidae</taxon>
        <taxon>Diaporthales</taxon>
        <taxon>Diaporthaceae</taxon>
        <taxon>Diaporthe</taxon>
        <taxon>Diaporthe eres species complex</taxon>
    </lineage>
</organism>
<name>A0ABR1PA13_DIAER</name>
<accession>A0ABR1PA13</accession>